<sequence length="133" mass="15395">MRSRESSSWMWADALELLQSTERLQRRVFVVGSLQAPPCWEPPVDLYELGDELRLLVALPGVNSRQFEVILEESAIVVRGERPMPMGFQRAAIHRLEIPYGRFERRITLPQGSFQLLDQFLEDGCLTLVLRRL</sequence>
<comment type="caution">
    <text evidence="2">The sequence shown here is derived from an EMBL/GenBank/DDBJ whole genome shotgun (WGS) entry which is preliminary data.</text>
</comment>
<dbReference type="Gene3D" id="2.60.40.790">
    <property type="match status" value="1"/>
</dbReference>
<dbReference type="EMBL" id="MLJW01000069">
    <property type="protein sequence ID" value="OIR03075.1"/>
    <property type="molecule type" value="Genomic_DNA"/>
</dbReference>
<dbReference type="AlphaFoldDB" id="A0A1J5S515"/>
<dbReference type="PROSITE" id="PS01031">
    <property type="entry name" value="SHSP"/>
    <property type="match status" value="1"/>
</dbReference>
<dbReference type="InterPro" id="IPR008978">
    <property type="entry name" value="HSP20-like_chaperone"/>
</dbReference>
<evidence type="ECO:0000313" key="2">
    <source>
        <dbReference type="EMBL" id="OIR03075.1"/>
    </source>
</evidence>
<gene>
    <name evidence="2" type="ORF">GALL_148530</name>
</gene>
<accession>A0A1J5S515</accession>
<feature type="domain" description="SHSP" evidence="1">
    <location>
        <begin position="35"/>
        <end position="133"/>
    </location>
</feature>
<name>A0A1J5S515_9ZZZZ</name>
<dbReference type="Pfam" id="PF00011">
    <property type="entry name" value="HSP20"/>
    <property type="match status" value="1"/>
</dbReference>
<evidence type="ECO:0000259" key="1">
    <source>
        <dbReference type="PROSITE" id="PS01031"/>
    </source>
</evidence>
<proteinExistence type="predicted"/>
<dbReference type="InterPro" id="IPR002068">
    <property type="entry name" value="A-crystallin/Hsp20_dom"/>
</dbReference>
<dbReference type="CDD" id="cd06464">
    <property type="entry name" value="ACD_sHsps-like"/>
    <property type="match status" value="1"/>
</dbReference>
<protein>
    <recommendedName>
        <fullName evidence="1">SHSP domain-containing protein</fullName>
    </recommendedName>
</protein>
<reference evidence="2" key="1">
    <citation type="submission" date="2016-10" db="EMBL/GenBank/DDBJ databases">
        <title>Sequence of Gallionella enrichment culture.</title>
        <authorList>
            <person name="Poehlein A."/>
            <person name="Muehling M."/>
            <person name="Daniel R."/>
        </authorList>
    </citation>
    <scope>NUCLEOTIDE SEQUENCE</scope>
</reference>
<dbReference type="SUPFAM" id="SSF49764">
    <property type="entry name" value="HSP20-like chaperones"/>
    <property type="match status" value="1"/>
</dbReference>
<organism evidence="2">
    <name type="scientific">mine drainage metagenome</name>
    <dbReference type="NCBI Taxonomy" id="410659"/>
    <lineage>
        <taxon>unclassified sequences</taxon>
        <taxon>metagenomes</taxon>
        <taxon>ecological metagenomes</taxon>
    </lineage>
</organism>